<proteinExistence type="predicted"/>
<dbReference type="STRING" id="150121.SAMN06296010_0470"/>
<evidence type="ECO:0000259" key="2">
    <source>
        <dbReference type="Pfam" id="PF07811"/>
    </source>
</evidence>
<protein>
    <submittedName>
        <fullName evidence="3">TadE-like protein</fullName>
    </submittedName>
</protein>
<dbReference type="Pfam" id="PF07811">
    <property type="entry name" value="TadE"/>
    <property type="match status" value="1"/>
</dbReference>
<keyword evidence="1" id="KW-0472">Membrane</keyword>
<evidence type="ECO:0000313" key="4">
    <source>
        <dbReference type="Proteomes" id="UP000193244"/>
    </source>
</evidence>
<organism evidence="3 4">
    <name type="scientific">Agreia pratensis</name>
    <dbReference type="NCBI Taxonomy" id="150121"/>
    <lineage>
        <taxon>Bacteria</taxon>
        <taxon>Bacillati</taxon>
        <taxon>Actinomycetota</taxon>
        <taxon>Actinomycetes</taxon>
        <taxon>Micrococcales</taxon>
        <taxon>Microbacteriaceae</taxon>
        <taxon>Agreia</taxon>
    </lineage>
</organism>
<dbReference type="InterPro" id="IPR012495">
    <property type="entry name" value="TadE-like_dom"/>
</dbReference>
<dbReference type="InterPro" id="IPR049790">
    <property type="entry name" value="Rv3655c/TadE"/>
</dbReference>
<dbReference type="AlphaFoldDB" id="A0A1X7IH26"/>
<accession>A0A1X7IH26</accession>
<dbReference type="OrthoDB" id="5119043at2"/>
<feature type="transmembrane region" description="Helical" evidence="1">
    <location>
        <begin position="29"/>
        <end position="51"/>
    </location>
</feature>
<dbReference type="NCBIfam" id="NF041390">
    <property type="entry name" value="TadE_Rv3655c"/>
    <property type="match status" value="1"/>
</dbReference>
<sequence>MQQIPVRVFGALRALRALRADGGSVTMEFVTVLPAVLVIVAAVLGGFQLIVQQMRVADGASSAARLLGRGDDSGAAETVTKLLGDDAVLESKVDGRFVCATVTVSATAGPFALAAIPVTSTTCALGGGQ</sequence>
<dbReference type="RefSeq" id="WP_085482555.1">
    <property type="nucleotide sequence ID" value="NZ_FXAY01000001.1"/>
</dbReference>
<dbReference type="EMBL" id="FXAY01000001">
    <property type="protein sequence ID" value="SMG13595.1"/>
    <property type="molecule type" value="Genomic_DNA"/>
</dbReference>
<reference evidence="4" key="1">
    <citation type="submission" date="2017-04" db="EMBL/GenBank/DDBJ databases">
        <authorList>
            <person name="Varghese N."/>
            <person name="Submissions S."/>
        </authorList>
    </citation>
    <scope>NUCLEOTIDE SEQUENCE [LARGE SCALE GENOMIC DNA]</scope>
    <source>
        <strain evidence="4">VKM Ac-2510</strain>
    </source>
</reference>
<keyword evidence="1" id="KW-1133">Transmembrane helix</keyword>
<gene>
    <name evidence="3" type="ORF">SAMN06296010_0470</name>
</gene>
<evidence type="ECO:0000256" key="1">
    <source>
        <dbReference type="SAM" id="Phobius"/>
    </source>
</evidence>
<feature type="domain" description="TadE-like" evidence="2">
    <location>
        <begin position="23"/>
        <end position="65"/>
    </location>
</feature>
<dbReference type="Proteomes" id="UP000193244">
    <property type="component" value="Unassembled WGS sequence"/>
</dbReference>
<keyword evidence="4" id="KW-1185">Reference proteome</keyword>
<evidence type="ECO:0000313" key="3">
    <source>
        <dbReference type="EMBL" id="SMG13595.1"/>
    </source>
</evidence>
<name>A0A1X7IH26_9MICO</name>
<keyword evidence="1" id="KW-0812">Transmembrane</keyword>